<gene>
    <name evidence="2" type="ORF">RUM43_009655</name>
</gene>
<evidence type="ECO:0000313" key="3">
    <source>
        <dbReference type="Proteomes" id="UP001372834"/>
    </source>
</evidence>
<feature type="compositionally biased region" description="Basic residues" evidence="1">
    <location>
        <begin position="131"/>
        <end position="148"/>
    </location>
</feature>
<dbReference type="EMBL" id="JAWJWE010000004">
    <property type="protein sequence ID" value="KAK6636003.1"/>
    <property type="molecule type" value="Genomic_DNA"/>
</dbReference>
<proteinExistence type="predicted"/>
<feature type="region of interest" description="Disordered" evidence="1">
    <location>
        <begin position="106"/>
        <end position="148"/>
    </location>
</feature>
<feature type="region of interest" description="Disordered" evidence="1">
    <location>
        <begin position="52"/>
        <end position="75"/>
    </location>
</feature>
<reference evidence="2 3" key="1">
    <citation type="submission" date="2023-10" db="EMBL/GenBank/DDBJ databases">
        <title>Genomes of two closely related lineages of the louse Polyplax serrata with different host specificities.</title>
        <authorList>
            <person name="Martinu J."/>
            <person name="Tarabai H."/>
            <person name="Stefka J."/>
            <person name="Hypsa V."/>
        </authorList>
    </citation>
    <scope>NUCLEOTIDE SEQUENCE [LARGE SCALE GENOMIC DNA]</scope>
    <source>
        <strain evidence="2">HR10_N</strain>
    </source>
</reference>
<name>A0AAN8NZB5_POLSC</name>
<evidence type="ECO:0000313" key="2">
    <source>
        <dbReference type="EMBL" id="KAK6636003.1"/>
    </source>
</evidence>
<evidence type="ECO:0000256" key="1">
    <source>
        <dbReference type="SAM" id="MobiDB-lite"/>
    </source>
</evidence>
<feature type="compositionally biased region" description="Basic and acidic residues" evidence="1">
    <location>
        <begin position="1"/>
        <end position="10"/>
    </location>
</feature>
<comment type="caution">
    <text evidence="2">The sequence shown here is derived from an EMBL/GenBank/DDBJ whole genome shotgun (WGS) entry which is preliminary data.</text>
</comment>
<accession>A0AAN8NZB5</accession>
<organism evidence="2 3">
    <name type="scientific">Polyplax serrata</name>
    <name type="common">Common mouse louse</name>
    <dbReference type="NCBI Taxonomy" id="468196"/>
    <lineage>
        <taxon>Eukaryota</taxon>
        <taxon>Metazoa</taxon>
        <taxon>Ecdysozoa</taxon>
        <taxon>Arthropoda</taxon>
        <taxon>Hexapoda</taxon>
        <taxon>Insecta</taxon>
        <taxon>Pterygota</taxon>
        <taxon>Neoptera</taxon>
        <taxon>Paraneoptera</taxon>
        <taxon>Psocodea</taxon>
        <taxon>Troctomorpha</taxon>
        <taxon>Phthiraptera</taxon>
        <taxon>Anoplura</taxon>
        <taxon>Polyplacidae</taxon>
        <taxon>Polyplax</taxon>
    </lineage>
</organism>
<feature type="region of interest" description="Disordered" evidence="1">
    <location>
        <begin position="1"/>
        <end position="22"/>
    </location>
</feature>
<protein>
    <submittedName>
        <fullName evidence="2">Uncharacterized protein</fullName>
    </submittedName>
</protein>
<dbReference type="Proteomes" id="UP001372834">
    <property type="component" value="Unassembled WGS sequence"/>
</dbReference>
<dbReference type="AlphaFoldDB" id="A0AAN8NZB5"/>
<sequence>MASHWEHLLERTNSSKNTKQTEKWHTYGIQTDNLATTEWKVEGNGTWEIIKKKKKGRDKKAAAQRRSARLPQRKKGNRCCRIGSYDIANHVGIISIPRDPAPCKKLGPRLYSRENKQTTGDELIRGTKQTTSRKLRSYRNTKKASREF</sequence>